<keyword evidence="6" id="KW-0503">Monooxygenase</keyword>
<accession>A0A8H7U9B8</accession>
<dbReference type="PANTHER" id="PTHR42747">
    <property type="entry name" value="NITRONATE MONOOXYGENASE-RELATED"/>
    <property type="match status" value="1"/>
</dbReference>
<organism evidence="7 8">
    <name type="scientific">Mortierella isabellina</name>
    <name type="common">Filamentous fungus</name>
    <name type="synonym">Umbelopsis isabellina</name>
    <dbReference type="NCBI Taxonomy" id="91625"/>
    <lineage>
        <taxon>Eukaryota</taxon>
        <taxon>Fungi</taxon>
        <taxon>Fungi incertae sedis</taxon>
        <taxon>Mucoromycota</taxon>
        <taxon>Mucoromycotina</taxon>
        <taxon>Umbelopsidomycetes</taxon>
        <taxon>Umbelopsidales</taxon>
        <taxon>Umbelopsidaceae</taxon>
        <taxon>Umbelopsis</taxon>
    </lineage>
</organism>
<evidence type="ECO:0000256" key="3">
    <source>
        <dbReference type="ARBA" id="ARBA00022630"/>
    </source>
</evidence>
<comment type="caution">
    <text evidence="7">The sequence shown here is derived from an EMBL/GenBank/DDBJ whole genome shotgun (WGS) entry which is preliminary data.</text>
</comment>
<reference evidence="7" key="1">
    <citation type="submission" date="2020-12" db="EMBL/GenBank/DDBJ databases">
        <title>Metabolic potential, ecology and presence of endohyphal bacteria is reflected in genomic diversity of Mucoromycotina.</title>
        <authorList>
            <person name="Muszewska A."/>
            <person name="Okrasinska A."/>
            <person name="Steczkiewicz K."/>
            <person name="Drgas O."/>
            <person name="Orlowska M."/>
            <person name="Perlinska-Lenart U."/>
            <person name="Aleksandrzak-Piekarczyk T."/>
            <person name="Szatraj K."/>
            <person name="Zielenkiewicz U."/>
            <person name="Pilsyk S."/>
            <person name="Malc E."/>
            <person name="Mieczkowski P."/>
            <person name="Kruszewska J.S."/>
            <person name="Biernat P."/>
            <person name="Pawlowska J."/>
        </authorList>
    </citation>
    <scope>NUCLEOTIDE SEQUENCE</scope>
    <source>
        <strain evidence="7">WA0000067209</strain>
    </source>
</reference>
<evidence type="ECO:0000256" key="5">
    <source>
        <dbReference type="ARBA" id="ARBA00023002"/>
    </source>
</evidence>
<name>A0A8H7U9B8_MORIS</name>
<dbReference type="EMBL" id="JAEPQZ010000022">
    <property type="protein sequence ID" value="KAG2171294.1"/>
    <property type="molecule type" value="Genomic_DNA"/>
</dbReference>
<comment type="similarity">
    <text evidence="2">Belongs to the nitronate monooxygenase family. NMO class I subfamily.</text>
</comment>
<evidence type="ECO:0000256" key="4">
    <source>
        <dbReference type="ARBA" id="ARBA00022643"/>
    </source>
</evidence>
<comment type="cofactor">
    <cofactor evidence="1">
        <name>FMN</name>
        <dbReference type="ChEBI" id="CHEBI:58210"/>
    </cofactor>
</comment>
<keyword evidence="4" id="KW-0288">FMN</keyword>
<keyword evidence="5" id="KW-0560">Oxidoreductase</keyword>
<dbReference type="PANTHER" id="PTHR42747:SF3">
    <property type="entry name" value="NITRONATE MONOOXYGENASE-RELATED"/>
    <property type="match status" value="1"/>
</dbReference>
<dbReference type="SUPFAM" id="SSF51412">
    <property type="entry name" value="Inosine monophosphate dehydrogenase (IMPDH)"/>
    <property type="match status" value="1"/>
</dbReference>
<evidence type="ECO:0000256" key="6">
    <source>
        <dbReference type="ARBA" id="ARBA00023033"/>
    </source>
</evidence>
<evidence type="ECO:0000256" key="1">
    <source>
        <dbReference type="ARBA" id="ARBA00001917"/>
    </source>
</evidence>
<dbReference type="InterPro" id="IPR013785">
    <property type="entry name" value="Aldolase_TIM"/>
</dbReference>
<evidence type="ECO:0008006" key="9">
    <source>
        <dbReference type="Google" id="ProtNLM"/>
    </source>
</evidence>
<dbReference type="CDD" id="cd04730">
    <property type="entry name" value="NPD_like"/>
    <property type="match status" value="1"/>
</dbReference>
<dbReference type="InterPro" id="IPR004136">
    <property type="entry name" value="NMO"/>
</dbReference>
<protein>
    <recommendedName>
        <fullName evidence="9">Nitronate monooxygenase domain-containing protein</fullName>
    </recommendedName>
</protein>
<dbReference type="OrthoDB" id="2349068at2759"/>
<dbReference type="Gene3D" id="3.20.20.70">
    <property type="entry name" value="Aldolase class I"/>
    <property type="match status" value="1"/>
</dbReference>
<dbReference type="AlphaFoldDB" id="A0A8H7U9B8"/>
<evidence type="ECO:0000313" key="7">
    <source>
        <dbReference type="EMBL" id="KAG2171294.1"/>
    </source>
</evidence>
<evidence type="ECO:0000313" key="8">
    <source>
        <dbReference type="Proteomes" id="UP000654370"/>
    </source>
</evidence>
<evidence type="ECO:0000256" key="2">
    <source>
        <dbReference type="ARBA" id="ARBA00009881"/>
    </source>
</evidence>
<dbReference type="GO" id="GO:0018580">
    <property type="term" value="F:nitronate monooxygenase activity"/>
    <property type="evidence" value="ECO:0007669"/>
    <property type="project" value="InterPro"/>
</dbReference>
<keyword evidence="8" id="KW-1185">Reference proteome</keyword>
<dbReference type="Proteomes" id="UP000654370">
    <property type="component" value="Unassembled WGS sequence"/>
</dbReference>
<sequence length="385" mass="41981">MLKSRLAHHLKLKYPIIQAPCAPYSLEPLVAAVSNAGGLGSLSAALQSPDKIRNSIREIKRLTDKPFAVNLFAPQFPQPTPDDFTNKQRYPSDDILDNFRKELGAPCPERYTPRSFPFEDQLNVVLEERCPVLSFTFGQLPDGAIAKLKQAGIYVIGTATTVHEAKILVYTQNDQDAVDAIIAQGSEIINCLQAGGHRGKLRDTKIESQLGTMSLLPQVVDAVGAKVPVLAAGGISDARSLYASFILGADAACLGTLFMLTKETTLPDYHRNALLSASPDATQLTRAFTGRYARGITNRFMDTMHNSCLKEEDIPEYDIYSARTMDILAKAKADGKADEYCNMWAGQSFGVGREFTNNGTLSAAETIQKLVAGVENLSKQSFTQQ</sequence>
<proteinExistence type="inferred from homology"/>
<keyword evidence="3" id="KW-0285">Flavoprotein</keyword>
<gene>
    <name evidence="7" type="ORF">INT43_002916</name>
</gene>
<dbReference type="Pfam" id="PF03060">
    <property type="entry name" value="NMO"/>
    <property type="match status" value="1"/>
</dbReference>